<dbReference type="PANTHER" id="PTHR15680">
    <property type="entry name" value="RIBOSOMAL PROTEIN L19"/>
    <property type="match status" value="1"/>
</dbReference>
<evidence type="ECO:0000313" key="8">
    <source>
        <dbReference type="EMBL" id="BAP01305.1"/>
    </source>
</evidence>
<evidence type="ECO:0000256" key="6">
    <source>
        <dbReference type="HAMAP-Rule" id="MF_00402"/>
    </source>
</evidence>
<dbReference type="Gene3D" id="2.30.30.790">
    <property type="match status" value="1"/>
</dbReference>
<dbReference type="NCBIfam" id="TIGR01024">
    <property type="entry name" value="rplS_bact"/>
    <property type="match status" value="1"/>
</dbReference>
<name>A0AAT9F8P3_9BACT</name>
<dbReference type="GO" id="GO:0003735">
    <property type="term" value="F:structural constituent of ribosome"/>
    <property type="evidence" value="ECO:0007669"/>
    <property type="project" value="InterPro"/>
</dbReference>
<evidence type="ECO:0000256" key="4">
    <source>
        <dbReference type="ARBA" id="ARBA00023274"/>
    </source>
</evidence>
<evidence type="ECO:0000256" key="5">
    <source>
        <dbReference type="ARBA" id="ARBA00035171"/>
    </source>
</evidence>
<reference evidence="8" key="4">
    <citation type="submission" date="2024-06" db="EMBL/GenBank/DDBJ databases">
        <authorList>
            <consortium name="Mycoplasma californicum genome sequencing consortium"/>
            <person name="Hata E."/>
            <person name="Tanaka K."/>
            <person name="Tamamura Y."/>
        </authorList>
    </citation>
    <scope>NUCLEOTIDE SEQUENCE</scope>
    <source>
        <strain evidence="8">HAZ160_1</strain>
    </source>
</reference>
<dbReference type="InterPro" id="IPR001857">
    <property type="entry name" value="Ribosomal_bL19"/>
</dbReference>
<dbReference type="HAMAP" id="MF_00402">
    <property type="entry name" value="Ribosomal_bL19"/>
    <property type="match status" value="1"/>
</dbReference>
<accession>A0AAT9F8P3</accession>
<reference evidence="8" key="1">
    <citation type="journal article" date="2014" name="Appl. Environ. Microbiol.">
        <title>Molecular Epidemiology of Cases of Mycoplasma californicum Infection in Japan.</title>
        <authorList>
            <person name="Hata E."/>
            <person name="Suzuki K."/>
            <person name="Hanyu H."/>
            <person name="Itoh M."/>
            <person name="Higuchi H."/>
            <person name="Kobayashi H."/>
        </authorList>
    </citation>
    <scope>NUCLEOTIDE SEQUENCE</scope>
    <source>
        <strain evidence="8">HAZ160_1</strain>
    </source>
</reference>
<gene>
    <name evidence="6 8" type="primary">rplS</name>
    <name evidence="8" type="ORF">MCAL160_0981</name>
</gene>
<proteinExistence type="inferred from homology"/>
<dbReference type="SUPFAM" id="SSF50104">
    <property type="entry name" value="Translation proteins SH3-like domain"/>
    <property type="match status" value="1"/>
</dbReference>
<dbReference type="PANTHER" id="PTHR15680:SF9">
    <property type="entry name" value="LARGE RIBOSOMAL SUBUNIT PROTEIN BL19M"/>
    <property type="match status" value="1"/>
</dbReference>
<dbReference type="EMBL" id="AP013353">
    <property type="protein sequence ID" value="BAP01305.1"/>
    <property type="molecule type" value="Genomic_DNA"/>
</dbReference>
<dbReference type="PRINTS" id="PR00061">
    <property type="entry name" value="RIBOSOMALL19"/>
</dbReference>
<dbReference type="InterPro" id="IPR008991">
    <property type="entry name" value="Translation_prot_SH3-like_sf"/>
</dbReference>
<evidence type="ECO:0000256" key="3">
    <source>
        <dbReference type="ARBA" id="ARBA00022980"/>
    </source>
</evidence>
<comment type="similarity">
    <text evidence="2 6 7">Belongs to the bacterial ribosomal protein bL19 family.</text>
</comment>
<sequence>MKGLKMRNKLIELVEKPQLRKDHPEFRVGDNVKVSVRIREGEKERIQIFEGLVISKTESGTRENFTVRKISFGIGVERTFPLHSPFIANIEVVRSNKVRRAKLNFIRERSGKSARLKEIKRNG</sequence>
<dbReference type="InterPro" id="IPR038657">
    <property type="entry name" value="Ribosomal_bL19_sf"/>
</dbReference>
<evidence type="ECO:0000256" key="1">
    <source>
        <dbReference type="ARBA" id="ARBA00002349"/>
    </source>
</evidence>
<dbReference type="GO" id="GO:0022625">
    <property type="term" value="C:cytosolic large ribosomal subunit"/>
    <property type="evidence" value="ECO:0007669"/>
    <property type="project" value="TreeGrafter"/>
</dbReference>
<dbReference type="Pfam" id="PF01245">
    <property type="entry name" value="Ribosomal_L19"/>
    <property type="match status" value="1"/>
</dbReference>
<organism evidence="8">
    <name type="scientific">Mycoplasmopsis californica HAZ160_1</name>
    <dbReference type="NCBI Taxonomy" id="1397850"/>
    <lineage>
        <taxon>Bacteria</taxon>
        <taxon>Bacillati</taxon>
        <taxon>Mycoplasmatota</taxon>
        <taxon>Mycoplasmoidales</taxon>
        <taxon>Metamycoplasmataceae</taxon>
        <taxon>Mycoplasmopsis</taxon>
    </lineage>
</organism>
<protein>
    <recommendedName>
        <fullName evidence="5 6">Large ribosomal subunit protein bL19</fullName>
    </recommendedName>
</protein>
<dbReference type="GO" id="GO:0006412">
    <property type="term" value="P:translation"/>
    <property type="evidence" value="ECO:0007669"/>
    <property type="project" value="UniProtKB-UniRule"/>
</dbReference>
<dbReference type="KEGG" id="mcm:MCAL160_0981"/>
<evidence type="ECO:0000256" key="2">
    <source>
        <dbReference type="ARBA" id="ARBA00005781"/>
    </source>
</evidence>
<dbReference type="AlphaFoldDB" id="A0AAT9F8P3"/>
<dbReference type="FunFam" id="2.30.30.790:FF:000001">
    <property type="entry name" value="50S ribosomal protein L19"/>
    <property type="match status" value="1"/>
</dbReference>
<evidence type="ECO:0000256" key="7">
    <source>
        <dbReference type="RuleBase" id="RU000559"/>
    </source>
</evidence>
<reference evidence="8" key="3">
    <citation type="journal article" date="2019" name="Vet. Microbiol.">
        <title>Mutations associated with change of susceptibility to lincosamides and/or macrolides in field and laboratory-derived Mycoplasma californicum strains in Japan, and development of a rapid detection method for these mutations.</title>
        <authorList>
            <person name="Hata E."/>
            <person name="Nagai K."/>
            <person name="Murakami K."/>
        </authorList>
    </citation>
    <scope>NUCLEOTIDE SEQUENCE</scope>
    <source>
        <strain evidence="8">HAZ160_1</strain>
    </source>
</reference>
<reference evidence="8" key="2">
    <citation type="journal article" date="2014" name="Genome Announc.">
        <title>Complete Genome Sequence of Mycoplasma californicum Strain HAZ160_1 from Bovine Mastitic Milk in Japan.</title>
        <authorList>
            <person name="Hata E."/>
            <person name="Murakami K."/>
        </authorList>
    </citation>
    <scope>NUCLEOTIDE SEQUENCE</scope>
    <source>
        <strain evidence="8">HAZ160_1</strain>
    </source>
</reference>
<comment type="function">
    <text evidence="1 6 7">This protein is located at the 30S-50S ribosomal subunit interface and may play a role in the structure and function of the aminoacyl-tRNA binding site.</text>
</comment>
<dbReference type="PIRSF" id="PIRSF002191">
    <property type="entry name" value="Ribosomal_L19"/>
    <property type="match status" value="1"/>
</dbReference>
<keyword evidence="4 6" id="KW-0687">Ribonucleoprotein</keyword>
<keyword evidence="3 6" id="KW-0689">Ribosomal protein</keyword>